<dbReference type="EMBL" id="LIAE01010444">
    <property type="protein sequence ID" value="PAV60879.1"/>
    <property type="molecule type" value="Genomic_DNA"/>
</dbReference>
<dbReference type="Pfam" id="PF03188">
    <property type="entry name" value="Cytochrom_B561"/>
    <property type="match status" value="1"/>
</dbReference>
<keyword evidence="2" id="KW-0813">Transport</keyword>
<sequence>MVFAWLCFVPTAYLFVRILRSERFGQKRLLGSQTWFQVHRALTVISMVCVGASLLCIAISQGWKWRGPGSAGKFWTKIHTLLGVISSALCFIQGIIALIRCKPNHHLRPLFNWTHRIIGIGSFLLAVTTICIAATHFLKIWYWPIAEFILSLVPGAICLIMSVLYLKQQSNVTIIRIEKKHGSDDSLNIDHSEHRKKGKFEEILRNSRSNLVFGSVGIFLVIAISLSVFIINGYQN</sequence>
<comment type="caution">
    <text evidence="9">The sequence shown here is derived from an EMBL/GenBank/DDBJ whole genome shotgun (WGS) entry which is preliminary data.</text>
</comment>
<gene>
    <name evidence="9" type="ORF">WR25_17134</name>
</gene>
<reference evidence="9 10" key="1">
    <citation type="journal article" date="2017" name="Curr. Biol.">
        <title>Genome architecture and evolution of a unichromosomal asexual nematode.</title>
        <authorList>
            <person name="Fradin H."/>
            <person name="Zegar C."/>
            <person name="Gutwein M."/>
            <person name="Lucas J."/>
            <person name="Kovtun M."/>
            <person name="Corcoran D."/>
            <person name="Baugh L.R."/>
            <person name="Kiontke K."/>
            <person name="Gunsalus K."/>
            <person name="Fitch D.H."/>
            <person name="Piano F."/>
        </authorList>
    </citation>
    <scope>NUCLEOTIDE SEQUENCE [LARGE SCALE GENOMIC DNA]</scope>
    <source>
        <strain evidence="9">PF1309</strain>
    </source>
</reference>
<dbReference type="Gene3D" id="1.20.120.1770">
    <property type="match status" value="1"/>
</dbReference>
<evidence type="ECO:0000256" key="7">
    <source>
        <dbReference type="SAM" id="Phobius"/>
    </source>
</evidence>
<dbReference type="STRING" id="2018661.A0A2A2JH23"/>
<evidence type="ECO:0000256" key="3">
    <source>
        <dbReference type="ARBA" id="ARBA00022692"/>
    </source>
</evidence>
<accession>A0A2A2JH23</accession>
<dbReference type="Proteomes" id="UP000218231">
    <property type="component" value="Unassembled WGS sequence"/>
</dbReference>
<feature type="transmembrane region" description="Helical" evidence="7">
    <location>
        <begin position="120"/>
        <end position="142"/>
    </location>
</feature>
<dbReference type="AlphaFoldDB" id="A0A2A2JH23"/>
<feature type="transmembrane region" description="Helical" evidence="7">
    <location>
        <begin position="211"/>
        <end position="231"/>
    </location>
</feature>
<evidence type="ECO:0000256" key="6">
    <source>
        <dbReference type="ARBA" id="ARBA00023136"/>
    </source>
</evidence>
<dbReference type="SMART" id="SM00665">
    <property type="entry name" value="B561"/>
    <property type="match status" value="1"/>
</dbReference>
<evidence type="ECO:0000256" key="5">
    <source>
        <dbReference type="ARBA" id="ARBA00022989"/>
    </source>
</evidence>
<dbReference type="PROSITE" id="PS50939">
    <property type="entry name" value="CYTOCHROME_B561"/>
    <property type="match status" value="1"/>
</dbReference>
<name>A0A2A2JH23_9BILA</name>
<dbReference type="OrthoDB" id="2419613at2759"/>
<evidence type="ECO:0000256" key="4">
    <source>
        <dbReference type="ARBA" id="ARBA00022982"/>
    </source>
</evidence>
<feature type="transmembrane region" description="Helical" evidence="7">
    <location>
        <begin position="148"/>
        <end position="166"/>
    </location>
</feature>
<keyword evidence="5 7" id="KW-1133">Transmembrane helix</keyword>
<feature type="transmembrane region" description="Helical" evidence="7">
    <location>
        <begin position="41"/>
        <end position="60"/>
    </location>
</feature>
<keyword evidence="3 7" id="KW-0812">Transmembrane</keyword>
<keyword evidence="10" id="KW-1185">Reference proteome</keyword>
<evidence type="ECO:0000313" key="10">
    <source>
        <dbReference type="Proteomes" id="UP000218231"/>
    </source>
</evidence>
<evidence type="ECO:0000256" key="2">
    <source>
        <dbReference type="ARBA" id="ARBA00022448"/>
    </source>
</evidence>
<evidence type="ECO:0000256" key="1">
    <source>
        <dbReference type="ARBA" id="ARBA00004370"/>
    </source>
</evidence>
<proteinExistence type="predicted"/>
<feature type="transmembrane region" description="Helical" evidence="7">
    <location>
        <begin position="80"/>
        <end position="99"/>
    </location>
</feature>
<evidence type="ECO:0000259" key="8">
    <source>
        <dbReference type="PROSITE" id="PS50939"/>
    </source>
</evidence>
<dbReference type="CDD" id="cd08760">
    <property type="entry name" value="Cyt_b561_FRRS1_like"/>
    <property type="match status" value="1"/>
</dbReference>
<feature type="domain" description="Cytochrome b561" evidence="8">
    <location>
        <begin position="1"/>
        <end position="168"/>
    </location>
</feature>
<evidence type="ECO:0000313" key="9">
    <source>
        <dbReference type="EMBL" id="PAV60879.1"/>
    </source>
</evidence>
<protein>
    <recommendedName>
        <fullName evidence="8">Cytochrome b561 domain-containing protein</fullName>
    </recommendedName>
</protein>
<keyword evidence="6 7" id="KW-0472">Membrane</keyword>
<dbReference type="EMBL" id="LIAE01010444">
    <property type="protein sequence ID" value="PAV60880.1"/>
    <property type="molecule type" value="Genomic_DNA"/>
</dbReference>
<dbReference type="InterPro" id="IPR006593">
    <property type="entry name" value="Cyt_b561/ferric_Rdtase_TM"/>
</dbReference>
<keyword evidence="4" id="KW-0249">Electron transport</keyword>
<organism evidence="9 10">
    <name type="scientific">Diploscapter pachys</name>
    <dbReference type="NCBI Taxonomy" id="2018661"/>
    <lineage>
        <taxon>Eukaryota</taxon>
        <taxon>Metazoa</taxon>
        <taxon>Ecdysozoa</taxon>
        <taxon>Nematoda</taxon>
        <taxon>Chromadorea</taxon>
        <taxon>Rhabditida</taxon>
        <taxon>Rhabditina</taxon>
        <taxon>Rhabditomorpha</taxon>
        <taxon>Rhabditoidea</taxon>
        <taxon>Rhabditidae</taxon>
        <taxon>Diploscapter</taxon>
    </lineage>
</organism>
<comment type="subcellular location">
    <subcellularLocation>
        <location evidence="1">Membrane</location>
    </subcellularLocation>
</comment>
<dbReference type="GO" id="GO:0016020">
    <property type="term" value="C:membrane"/>
    <property type="evidence" value="ECO:0007669"/>
    <property type="project" value="UniProtKB-SubCell"/>
</dbReference>